<keyword evidence="3" id="KW-1185">Reference proteome</keyword>
<protein>
    <submittedName>
        <fullName evidence="2">Uncharacterized protein</fullName>
    </submittedName>
</protein>
<name>A0AAD6T2Z2_9AGAR</name>
<sequence length="257" mass="28426">MASDPKEAIDRLLTAFTESRDHVQNLENTLALERRVADDALSEAKANGVSISLALQADLATLQQEIVALKEAAVQREQELAEGSNEWRKKLSGALEAFNKSHAVTARCNELEETIQTLHNENSEIKNLLARASAEAAEREEEEDDEPIGNLFNLRKHYGALQIKHKELQRAFSEVNAAQEDRVLTSLAHERLALEAAEQKAEAEAALEKLQVRYDALKLKKNRKVAPNSEEVETLTAQVAKLTADLAKKDATINVGT</sequence>
<dbReference type="AlphaFoldDB" id="A0AAD6T2Z2"/>
<accession>A0AAD6T2Z2</accession>
<evidence type="ECO:0000313" key="2">
    <source>
        <dbReference type="EMBL" id="KAJ7036948.1"/>
    </source>
</evidence>
<dbReference type="EMBL" id="JARJCM010000040">
    <property type="protein sequence ID" value="KAJ7036948.1"/>
    <property type="molecule type" value="Genomic_DNA"/>
</dbReference>
<dbReference type="Proteomes" id="UP001218188">
    <property type="component" value="Unassembled WGS sequence"/>
</dbReference>
<proteinExistence type="predicted"/>
<feature type="coiled-coil region" evidence="1">
    <location>
        <begin position="189"/>
        <end position="220"/>
    </location>
</feature>
<organism evidence="2 3">
    <name type="scientific">Mycena alexandri</name>
    <dbReference type="NCBI Taxonomy" id="1745969"/>
    <lineage>
        <taxon>Eukaryota</taxon>
        <taxon>Fungi</taxon>
        <taxon>Dikarya</taxon>
        <taxon>Basidiomycota</taxon>
        <taxon>Agaricomycotina</taxon>
        <taxon>Agaricomycetes</taxon>
        <taxon>Agaricomycetidae</taxon>
        <taxon>Agaricales</taxon>
        <taxon>Marasmiineae</taxon>
        <taxon>Mycenaceae</taxon>
        <taxon>Mycena</taxon>
    </lineage>
</organism>
<gene>
    <name evidence="2" type="ORF">C8F04DRAFT_1393939</name>
</gene>
<evidence type="ECO:0000313" key="3">
    <source>
        <dbReference type="Proteomes" id="UP001218188"/>
    </source>
</evidence>
<comment type="caution">
    <text evidence="2">The sequence shown here is derived from an EMBL/GenBank/DDBJ whole genome shotgun (WGS) entry which is preliminary data.</text>
</comment>
<keyword evidence="1" id="KW-0175">Coiled coil</keyword>
<reference evidence="2" key="1">
    <citation type="submission" date="2023-03" db="EMBL/GenBank/DDBJ databases">
        <title>Massive genome expansion in bonnet fungi (Mycena s.s.) driven by repeated elements and novel gene families across ecological guilds.</title>
        <authorList>
            <consortium name="Lawrence Berkeley National Laboratory"/>
            <person name="Harder C.B."/>
            <person name="Miyauchi S."/>
            <person name="Viragh M."/>
            <person name="Kuo A."/>
            <person name="Thoen E."/>
            <person name="Andreopoulos B."/>
            <person name="Lu D."/>
            <person name="Skrede I."/>
            <person name="Drula E."/>
            <person name="Henrissat B."/>
            <person name="Morin E."/>
            <person name="Kohler A."/>
            <person name="Barry K."/>
            <person name="LaButti K."/>
            <person name="Morin E."/>
            <person name="Salamov A."/>
            <person name="Lipzen A."/>
            <person name="Mereny Z."/>
            <person name="Hegedus B."/>
            <person name="Baldrian P."/>
            <person name="Stursova M."/>
            <person name="Weitz H."/>
            <person name="Taylor A."/>
            <person name="Grigoriev I.V."/>
            <person name="Nagy L.G."/>
            <person name="Martin F."/>
            <person name="Kauserud H."/>
        </authorList>
    </citation>
    <scope>NUCLEOTIDE SEQUENCE</scope>
    <source>
        <strain evidence="2">CBHHK200</strain>
    </source>
</reference>
<feature type="coiled-coil region" evidence="1">
    <location>
        <begin position="23"/>
        <end position="145"/>
    </location>
</feature>
<evidence type="ECO:0000256" key="1">
    <source>
        <dbReference type="SAM" id="Coils"/>
    </source>
</evidence>